<evidence type="ECO:0000313" key="1">
    <source>
        <dbReference type="EMBL" id="WNL50231.1"/>
    </source>
</evidence>
<organism evidence="1">
    <name type="scientific">Marseillevirus sp</name>
    <dbReference type="NCBI Taxonomy" id="2809551"/>
    <lineage>
        <taxon>Viruses</taxon>
        <taxon>Varidnaviria</taxon>
        <taxon>Bamfordvirae</taxon>
        <taxon>Nucleocytoviricota</taxon>
        <taxon>Megaviricetes</taxon>
        <taxon>Pimascovirales</taxon>
        <taxon>Pimascovirales incertae sedis</taxon>
        <taxon>Marseilleviridae</taxon>
        <taxon>Marseillevirus</taxon>
    </lineage>
</organism>
<proteinExistence type="predicted"/>
<protein>
    <submittedName>
        <fullName evidence="1">Uncharacterized protein</fullName>
    </submittedName>
</protein>
<reference evidence="1" key="1">
    <citation type="submission" date="2023-07" db="EMBL/GenBank/DDBJ databases">
        <authorList>
            <person name="Xia Y."/>
        </authorList>
    </citation>
    <scope>NUCLEOTIDE SEQUENCE</scope>
    <source>
        <strain evidence="1">E</strain>
    </source>
</reference>
<name>A0AA96EQ03_9VIRU</name>
<sequence>MQKFLQDDEYVSFYVSTGAPSLKEQKSRFLRKNEHLSDIKRMSNELLKILWYHLTEEEHSIFLEDACWREDVERFDIVTCGNGDSRYLAINDGDKFNLSLEFYCKLFDRGLFKANEYFETVEGENFGLDRALTTAYIFSEILKHMKNKK</sequence>
<accession>A0AA96EQ03</accession>
<gene>
    <name evidence="1" type="ORF">MarDSR_192</name>
</gene>
<dbReference type="EMBL" id="OR343189">
    <property type="protein sequence ID" value="WNL50231.1"/>
    <property type="molecule type" value="Genomic_DNA"/>
</dbReference>